<reference evidence="2 3" key="1">
    <citation type="journal article" date="2016" name="Mol. Biol. Evol.">
        <title>Comparative Genomics of Early-Diverging Mushroom-Forming Fungi Provides Insights into the Origins of Lignocellulose Decay Capabilities.</title>
        <authorList>
            <person name="Nagy L.G."/>
            <person name="Riley R."/>
            <person name="Tritt A."/>
            <person name="Adam C."/>
            <person name="Daum C."/>
            <person name="Floudas D."/>
            <person name="Sun H."/>
            <person name="Yadav J.S."/>
            <person name="Pangilinan J."/>
            <person name="Larsson K.H."/>
            <person name="Matsuura K."/>
            <person name="Barry K."/>
            <person name="Labutti K."/>
            <person name="Kuo R."/>
            <person name="Ohm R.A."/>
            <person name="Bhattacharya S.S."/>
            <person name="Shirouzu T."/>
            <person name="Yoshinaga Y."/>
            <person name="Martin F.M."/>
            <person name="Grigoriev I.V."/>
            <person name="Hibbett D.S."/>
        </authorList>
    </citation>
    <scope>NUCLEOTIDE SEQUENCE [LARGE SCALE GENOMIC DNA]</scope>
    <source>
        <strain evidence="2 3">93-53</strain>
    </source>
</reference>
<accession>A0A165GDU4</accession>
<dbReference type="InParanoid" id="A0A165GDU4"/>
<evidence type="ECO:0000313" key="2">
    <source>
        <dbReference type="EMBL" id="KZT10208.1"/>
    </source>
</evidence>
<dbReference type="AlphaFoldDB" id="A0A165GDU4"/>
<dbReference type="Pfam" id="PF00646">
    <property type="entry name" value="F-box"/>
    <property type="match status" value="1"/>
</dbReference>
<dbReference type="InterPro" id="IPR032675">
    <property type="entry name" value="LRR_dom_sf"/>
</dbReference>
<protein>
    <recommendedName>
        <fullName evidence="1">F-box domain-containing protein</fullName>
    </recommendedName>
</protein>
<dbReference type="Gene3D" id="3.80.10.10">
    <property type="entry name" value="Ribonuclease Inhibitor"/>
    <property type="match status" value="1"/>
</dbReference>
<dbReference type="OrthoDB" id="2794288at2759"/>
<proteinExistence type="predicted"/>
<feature type="domain" description="F-box" evidence="1">
    <location>
        <begin position="2"/>
        <end position="41"/>
    </location>
</feature>
<dbReference type="Proteomes" id="UP000076871">
    <property type="component" value="Unassembled WGS sequence"/>
</dbReference>
<evidence type="ECO:0000259" key="1">
    <source>
        <dbReference type="Pfam" id="PF00646"/>
    </source>
</evidence>
<dbReference type="GeneID" id="63829089"/>
<dbReference type="RefSeq" id="XP_040767948.1">
    <property type="nucleotide sequence ID" value="XM_040912061.1"/>
</dbReference>
<organism evidence="2 3">
    <name type="scientific">Laetiporus sulphureus 93-53</name>
    <dbReference type="NCBI Taxonomy" id="1314785"/>
    <lineage>
        <taxon>Eukaryota</taxon>
        <taxon>Fungi</taxon>
        <taxon>Dikarya</taxon>
        <taxon>Basidiomycota</taxon>
        <taxon>Agaricomycotina</taxon>
        <taxon>Agaricomycetes</taxon>
        <taxon>Polyporales</taxon>
        <taxon>Laetiporus</taxon>
    </lineage>
</organism>
<sequence length="412" mass="46558">MPSLPFEIQEFVLDNLSEDSAALIACSLTCRAWVSITRAHLFKSVELKGDDDCVRLSRALNASSGTSTEVADCVKRLVINPGPPVRNASSRTGWTIDWFPVLLPRLRKLEEFRLTKTVWDEIRESGCVQCITASFPSLRVLAVEIMVFSSLADLTSIITSYPLLSTLELSHIAWFNRETLPNDVVTRIAEAKEPIVLHELSVHCVVEFSKLLALLHLHFQLQLRKLYWDISLSSVPAEPAALVPLIHGAEAFLEDLSLNIWGDDVLADVDLSRHIHLRSISILVQKAPHWRNATYTMLPILLEHITSPSMQKINLSFSFFRSVDFEADIGFLDWKLLDRVLASLGRNRPSMVIVFCFRYHVGNDGWMPDVVSLLKPRLAEVLSLRHSVRAVCGGYNPRHKSKSYPDRHYTIL</sequence>
<name>A0A165GDU4_9APHY</name>
<keyword evidence="3" id="KW-1185">Reference proteome</keyword>
<dbReference type="InterPro" id="IPR001810">
    <property type="entry name" value="F-box_dom"/>
</dbReference>
<dbReference type="EMBL" id="KV427609">
    <property type="protein sequence ID" value="KZT10208.1"/>
    <property type="molecule type" value="Genomic_DNA"/>
</dbReference>
<evidence type="ECO:0000313" key="3">
    <source>
        <dbReference type="Proteomes" id="UP000076871"/>
    </source>
</evidence>
<gene>
    <name evidence="2" type="ORF">LAESUDRAFT_755722</name>
</gene>